<gene>
    <name evidence="1" type="ORF">FEV51_05775</name>
</gene>
<reference evidence="1 2" key="1">
    <citation type="submission" date="2019-05" db="EMBL/GenBank/DDBJ databases">
        <title>Erythrobacter marisflavi sp. nov., isolated from isolated from water of an estuary environment.</title>
        <authorList>
            <person name="Yoon J.-H."/>
        </authorList>
    </citation>
    <scope>NUCLEOTIDE SEQUENCE [LARGE SCALE GENOMIC DNA]</scope>
    <source>
        <strain evidence="1 2">KEM-5</strain>
    </source>
</reference>
<evidence type="ECO:0000313" key="2">
    <source>
        <dbReference type="Proteomes" id="UP000309668"/>
    </source>
</evidence>
<organism evidence="1 2">
    <name type="scientific">Qipengyuania marisflavi</name>
    <dbReference type="NCBI Taxonomy" id="2486356"/>
    <lineage>
        <taxon>Bacteria</taxon>
        <taxon>Pseudomonadati</taxon>
        <taxon>Pseudomonadota</taxon>
        <taxon>Alphaproteobacteria</taxon>
        <taxon>Sphingomonadales</taxon>
        <taxon>Erythrobacteraceae</taxon>
        <taxon>Qipengyuania</taxon>
    </lineage>
</organism>
<dbReference type="AlphaFoldDB" id="A0A5S3P793"/>
<protein>
    <submittedName>
        <fullName evidence="1">Uncharacterized protein</fullName>
    </submittedName>
</protein>
<dbReference type="EMBL" id="VCAO01000002">
    <property type="protein sequence ID" value="TMM48892.1"/>
    <property type="molecule type" value="Genomic_DNA"/>
</dbReference>
<dbReference type="RefSeq" id="WP_138616856.1">
    <property type="nucleotide sequence ID" value="NZ_VCAO01000002.1"/>
</dbReference>
<sequence length="118" mass="12548">MKRAVIIGLVAAALAVGAWFVFGGGLDRVAQSRIETALVANGLPQPMAACMATRLTERLTVVQLRKLERLEPEEGESVVPTNLSGLLERVRRIDDPEVIEVAASSAAMCAFGMASPSR</sequence>
<dbReference type="OrthoDB" id="7409816at2"/>
<proteinExistence type="predicted"/>
<dbReference type="Proteomes" id="UP000309668">
    <property type="component" value="Unassembled WGS sequence"/>
</dbReference>
<comment type="caution">
    <text evidence="1">The sequence shown here is derived from an EMBL/GenBank/DDBJ whole genome shotgun (WGS) entry which is preliminary data.</text>
</comment>
<keyword evidence="2" id="KW-1185">Reference proteome</keyword>
<accession>A0A5S3P793</accession>
<evidence type="ECO:0000313" key="1">
    <source>
        <dbReference type="EMBL" id="TMM48892.1"/>
    </source>
</evidence>
<name>A0A5S3P793_9SPHN</name>